<accession>A0A100W9U4</accession>
<gene>
    <name evidence="2" type="ORF">RMCC_1405</name>
</gene>
<dbReference type="Proteomes" id="UP000069443">
    <property type="component" value="Unassembled WGS sequence"/>
</dbReference>
<proteinExistence type="predicted"/>
<dbReference type="RefSeq" id="WP_062655744.1">
    <property type="nucleotide sequence ID" value="NZ_BCSY01000035.1"/>
</dbReference>
<reference evidence="3" key="1">
    <citation type="journal article" date="2016" name="Genome Announc.">
        <title>Draft Genome Sequences of Five Rapidly Growing Mycobacterium Species, M. thermoresistibile, M. fortuitum subsp. acetamidolyticum, M. canariasense, M. brisbanense, and M. novocastrense.</title>
        <authorList>
            <person name="Katahira K."/>
            <person name="Ogura Y."/>
            <person name="Gotoh Y."/>
            <person name="Hayashi T."/>
        </authorList>
    </citation>
    <scope>NUCLEOTIDE SEQUENCE [LARGE SCALE GENOMIC DNA]</scope>
    <source>
        <strain evidence="3">JCM15298</strain>
    </source>
</reference>
<dbReference type="EMBL" id="BCSY01000035">
    <property type="protein sequence ID" value="GAS94439.1"/>
    <property type="molecule type" value="Genomic_DNA"/>
</dbReference>
<keyword evidence="3" id="KW-1185">Reference proteome</keyword>
<sequence length="387" mass="37220">MPKAVDKHPQSRGTGNAIFNPLRQGVSSYEDPLSAIGDDAHAIGGQWHDLFSALGSIFGLPSPQEILAGAANGVATVIGGAVDFLGELGNRFGRLIGGLLDPFQVPILDPSKILNLPGLFENVVDIATGIFNGWFGGGGSGTAAEVTYTIEKIKDAVLNGYNVHVVTSDEVNWVVPSPLPVEFNIGMFSGGQDGNGGSSGGGSGGAGGLHGSYIVNRVDLTGIAALDTRVGAANNLSYVRVHNATPHTGTVVAQSAAHGSGGGMSTPLGYSPSASIPGSGGKGSDYNTGNGTPGSPSLLAAGGARGATGTFGSSGQPGDSVSAGAAVKCGGGGGGGGGAASVALNTGGKGGAGGYPGGGGGGGGASNGAAAGGGGPGAPGMVIFYYK</sequence>
<name>A0A100W9U4_MYCCR</name>
<evidence type="ECO:0000313" key="2">
    <source>
        <dbReference type="EMBL" id="GAS94439.1"/>
    </source>
</evidence>
<dbReference type="STRING" id="228230.RMCC_1405"/>
<comment type="caution">
    <text evidence="2">The sequence shown here is derived from an EMBL/GenBank/DDBJ whole genome shotgun (WGS) entry which is preliminary data.</text>
</comment>
<protein>
    <submittedName>
        <fullName evidence="2">Gp20</fullName>
    </submittedName>
</protein>
<feature type="region of interest" description="Disordered" evidence="1">
    <location>
        <begin position="252"/>
        <end position="322"/>
    </location>
</feature>
<organism evidence="2 3">
    <name type="scientific">Mycolicibacterium canariasense</name>
    <name type="common">Mycobacterium canariasense</name>
    <dbReference type="NCBI Taxonomy" id="228230"/>
    <lineage>
        <taxon>Bacteria</taxon>
        <taxon>Bacillati</taxon>
        <taxon>Actinomycetota</taxon>
        <taxon>Actinomycetes</taxon>
        <taxon>Mycobacteriales</taxon>
        <taxon>Mycobacteriaceae</taxon>
        <taxon>Mycolicibacterium</taxon>
    </lineage>
</organism>
<evidence type="ECO:0000256" key="1">
    <source>
        <dbReference type="SAM" id="MobiDB-lite"/>
    </source>
</evidence>
<evidence type="ECO:0000313" key="3">
    <source>
        <dbReference type="Proteomes" id="UP000069443"/>
    </source>
</evidence>
<dbReference type="AlphaFoldDB" id="A0A100W9U4"/>
<dbReference type="OrthoDB" id="2117580at201174"/>
<feature type="compositionally biased region" description="Low complexity" evidence="1">
    <location>
        <begin position="293"/>
        <end position="322"/>
    </location>
</feature>
<reference evidence="3" key="2">
    <citation type="submission" date="2016-02" db="EMBL/GenBank/DDBJ databases">
        <title>Draft genome sequence of five rapidly growing Mycobacterium species.</title>
        <authorList>
            <person name="Katahira K."/>
            <person name="Gotou Y."/>
            <person name="Iida K."/>
            <person name="Ogura Y."/>
            <person name="Hayashi T."/>
        </authorList>
    </citation>
    <scope>NUCLEOTIDE SEQUENCE [LARGE SCALE GENOMIC DNA]</scope>
    <source>
        <strain evidence="3">JCM15298</strain>
    </source>
</reference>